<feature type="domain" description="Cadherin" evidence="8">
    <location>
        <begin position="427"/>
        <end position="536"/>
    </location>
</feature>
<dbReference type="InterPro" id="IPR020894">
    <property type="entry name" value="Cadherin_CS"/>
</dbReference>
<feature type="domain" description="Cadherin" evidence="8">
    <location>
        <begin position="91"/>
        <end position="200"/>
    </location>
</feature>
<dbReference type="InterPro" id="IPR002126">
    <property type="entry name" value="Cadherin-like_dom"/>
</dbReference>
<keyword evidence="4 7" id="KW-0472">Membrane</keyword>
<feature type="domain" description="Cadherin" evidence="8">
    <location>
        <begin position="201"/>
        <end position="315"/>
    </location>
</feature>
<sequence length="1698" mass="189632">MNVEVQHRKNLTLESVDKGDDAKYFLLSEINPNLVEIKLRKTLENIVDNDTPQNILKFRLICIPDEQETTPSFLSITVYVEDVNDNRPQFLNLPYHVTVEELTPIGLTVFRGIQAIDLDKPNTANSDINFSIVEGNDDGKFTLESSHRAALVVKKSLDYDSGDHEFRLKIMASDRGNPPLSTTTILTVKVLDSDDLPPIFTQQVYKTQIKEFYPFTNRSIHQEIIFPSPIMAYDQDLGINASIQYDIVSGNELEYFEINPHNGSLFLIREVDRAALASNLFNLQIRSKQLDDTSKFGLSKVEIEIIDLNNHLPQFEVDVYNISIMENLPNGFSVVQVLARDSLDQGENSEFVYKLEDRSRAFTIDPKTGWLTVRDQSQLDRERVSSIKLKVFADEKLPNVAFGGTRSQAVVEIMLLDANDNNPTFVPSNLYKFQVTIDSEIGSVVGQVIAQDADLAENGRVVYELQKSNTSNDEVPFEIDARNGYIFLLERPLPKLQYTLLVEAADQPINPSERRYSLAVVQIDVVKAGSNHSPEFIGSPYEFWVGTHVGIGTSVGQVKVKELDPKFTVYDLLHSYYEGVPFAIEERTGIIAVVDDLIKYPRSHYDFEAYVTDSRHTLTTNLTIHVVDPIDSVTESSREPIELHVKENVGGAIIANLRTLLGDGSRETKSPMEFLLANYDARDKFAIASDGTVYTLKGLDREEKARHLLTVISQNRGVIQGQGVYQIFVNVDDVNDNPPKFEKPLYEARVRENSNPGTPLTMEHPVKVIDPDEGSNAEFMIELKGEGAERFRVDPKNGKLYVGNIPLDREEKQVYQLKLIATDKHGNLSSSVGLTVRVDDINDNSPVIFDKIIVLDPPELDSSSGQRELLRSSASQPISVEISNTEPIKIPETTPVGNKIARVMASDRDVGDNSKIAYRIVSENSNPLGGKFSFLTDKQYLFSRNKDKHFMIDRVTGEISVAKPLKPDTEYALNISATDRGGLRSYTGIRVVVEDINNMIPKFEQPWYSFELLEGHYLRGEIGKVQAQDGDVGKNGEIVYKIQTKEGEDIPSDKFPFNIDGKTGLIYVNGDIDREKLSRYNFQIAATDLGTPSLESVVDIDIAIIDRNDEAPKFYGYSNAVKSPKDGKLTPIYRTSVKSDVPPMTPIITVMANDSDYAGNGNGLVLFHLKDHHKEFYVDSKNGTISTLTNLDYEFGSDYNLTVVASDLGKPSLSSSAWVLVRVIGSKVEGNGQVKERMFEQEVYSFQLPFAKATQSKFPAVVGKMSLSDKFRKYQNEYDIFGEESVTSKFRVEPRSGELVLLEKLDEDKTYEFLVRAFNTRVTRGFDTRQGSHISDRILENNEALVRVEVLPSPTSPLPSIVVPITTHNPFPTTRPSTTTKRTIPTTTVTKLPTSSEPTIVTKGPYSPISPSRVYPSSPEYPNILDTGKKSPQKNSNLYAGEIAVLTLSCVIFLGGLVAAISIACVRKRRRRLSRRRSHMPAIPVEVRLQKQMPSRTIGNAPNRTVIFPMALPTEPLHTESSDNTSDTYTDTQEVLGGREVMGGGGGGGNHHRESKRFGIQNALSICPDCRKIRKPNGAANHGGARRSHRNLDRGPMKSGVVRPREFSLPSSNDSGIDGSDGHCTCCQSHNNSSSESGREQYEDSLMPNLTQRPKSFKRKRTNQQSAFSANIHRASVPTLRQQLSTQINRRADRIVIL</sequence>
<dbReference type="FunFam" id="2.60.40.60:FF:000092">
    <property type="entry name" value="Protocadherin 8"/>
    <property type="match status" value="1"/>
</dbReference>
<gene>
    <name evidence="9" type="ORF">AFUS01_LOCUS12514</name>
</gene>
<name>A0A8J2P459_9HEXA</name>
<feature type="transmembrane region" description="Helical" evidence="7">
    <location>
        <begin position="1443"/>
        <end position="1466"/>
    </location>
</feature>
<evidence type="ECO:0000313" key="9">
    <source>
        <dbReference type="EMBL" id="CAG7723425.1"/>
    </source>
</evidence>
<dbReference type="GO" id="GO:0007156">
    <property type="term" value="P:homophilic cell adhesion via plasma membrane adhesion molecules"/>
    <property type="evidence" value="ECO:0007669"/>
    <property type="project" value="InterPro"/>
</dbReference>
<proteinExistence type="predicted"/>
<feature type="domain" description="Cadherin" evidence="8">
    <location>
        <begin position="537"/>
        <end position="642"/>
    </location>
</feature>
<feature type="region of interest" description="Disordered" evidence="6">
    <location>
        <begin position="1648"/>
        <end position="1667"/>
    </location>
</feature>
<dbReference type="CDD" id="cd11304">
    <property type="entry name" value="Cadherin_repeat"/>
    <property type="match status" value="10"/>
</dbReference>
<keyword evidence="3 7" id="KW-1133">Transmembrane helix</keyword>
<dbReference type="GO" id="GO:0005886">
    <property type="term" value="C:plasma membrane"/>
    <property type="evidence" value="ECO:0007669"/>
    <property type="project" value="UniProtKB-SubCell"/>
</dbReference>
<keyword evidence="10" id="KW-1185">Reference proteome</keyword>
<evidence type="ECO:0000256" key="7">
    <source>
        <dbReference type="SAM" id="Phobius"/>
    </source>
</evidence>
<feature type="region of interest" description="Disordered" evidence="6">
    <location>
        <begin position="1575"/>
        <end position="1616"/>
    </location>
</feature>
<dbReference type="FunFam" id="2.60.40.60:FF:000015">
    <property type="entry name" value="FAT atypical cadherin 1"/>
    <property type="match status" value="1"/>
</dbReference>
<accession>A0A8J2P459</accession>
<keyword evidence="2 7" id="KW-0812">Transmembrane</keyword>
<evidence type="ECO:0000256" key="1">
    <source>
        <dbReference type="ARBA" id="ARBA00004370"/>
    </source>
</evidence>
<comment type="subcellular location">
    <subcellularLocation>
        <location evidence="1">Membrane</location>
    </subcellularLocation>
</comment>
<dbReference type="EMBL" id="CAJVCH010098986">
    <property type="protein sequence ID" value="CAG7723425.1"/>
    <property type="molecule type" value="Genomic_DNA"/>
</dbReference>
<dbReference type="Proteomes" id="UP000708208">
    <property type="component" value="Unassembled WGS sequence"/>
</dbReference>
<feature type="domain" description="Cadherin" evidence="8">
    <location>
        <begin position="1004"/>
        <end position="1114"/>
    </location>
</feature>
<feature type="domain" description="Cadherin" evidence="8">
    <location>
        <begin position="882"/>
        <end position="1003"/>
    </location>
</feature>
<evidence type="ECO:0000256" key="6">
    <source>
        <dbReference type="SAM" id="MobiDB-lite"/>
    </source>
</evidence>
<evidence type="ECO:0000256" key="3">
    <source>
        <dbReference type="ARBA" id="ARBA00022989"/>
    </source>
</evidence>
<dbReference type="SMART" id="SM00112">
    <property type="entry name" value="CA"/>
    <property type="match status" value="10"/>
</dbReference>
<dbReference type="GO" id="GO:0005509">
    <property type="term" value="F:calcium ion binding"/>
    <property type="evidence" value="ECO:0007669"/>
    <property type="project" value="UniProtKB-UniRule"/>
</dbReference>
<evidence type="ECO:0000256" key="2">
    <source>
        <dbReference type="ARBA" id="ARBA00022692"/>
    </source>
</evidence>
<reference evidence="9" key="1">
    <citation type="submission" date="2021-06" db="EMBL/GenBank/DDBJ databases">
        <authorList>
            <person name="Hodson N. C."/>
            <person name="Mongue J. A."/>
            <person name="Jaron S. K."/>
        </authorList>
    </citation>
    <scope>NUCLEOTIDE SEQUENCE</scope>
</reference>
<dbReference type="Pfam" id="PF00028">
    <property type="entry name" value="Cadherin"/>
    <property type="match status" value="8"/>
</dbReference>
<feature type="region of interest" description="Disordered" evidence="6">
    <location>
        <begin position="1389"/>
        <end position="1414"/>
    </location>
</feature>
<feature type="domain" description="Cadherin" evidence="8">
    <location>
        <begin position="742"/>
        <end position="848"/>
    </location>
</feature>
<feature type="domain" description="Cadherin" evidence="8">
    <location>
        <begin position="316"/>
        <end position="425"/>
    </location>
</feature>
<feature type="domain" description="Cadherin" evidence="8">
    <location>
        <begin position="637"/>
        <end position="741"/>
    </location>
</feature>
<evidence type="ECO:0000256" key="5">
    <source>
        <dbReference type="PROSITE-ProRule" id="PRU00043"/>
    </source>
</evidence>
<evidence type="ECO:0000256" key="4">
    <source>
        <dbReference type="ARBA" id="ARBA00023136"/>
    </source>
</evidence>
<dbReference type="PANTHER" id="PTHR24026">
    <property type="entry name" value="FAT ATYPICAL CADHERIN-RELATED"/>
    <property type="match status" value="1"/>
</dbReference>
<feature type="domain" description="Cadherin" evidence="8">
    <location>
        <begin position="1129"/>
        <end position="1239"/>
    </location>
</feature>
<comment type="caution">
    <text evidence="9">The sequence shown here is derived from an EMBL/GenBank/DDBJ whole genome shotgun (WGS) entry which is preliminary data.</text>
</comment>
<evidence type="ECO:0000313" key="10">
    <source>
        <dbReference type="Proteomes" id="UP000708208"/>
    </source>
</evidence>
<keyword evidence="5" id="KW-0106">Calcium</keyword>
<dbReference type="PANTHER" id="PTHR24026:SF126">
    <property type="entry name" value="PROTOCADHERIN FAT 4"/>
    <property type="match status" value="1"/>
</dbReference>
<dbReference type="PROSITE" id="PS50268">
    <property type="entry name" value="CADHERIN_2"/>
    <property type="match status" value="10"/>
</dbReference>
<dbReference type="OrthoDB" id="6252479at2759"/>
<dbReference type="FunFam" id="2.60.40.60:FF:000266">
    <property type="entry name" value="Cadherin 23"/>
    <property type="match status" value="1"/>
</dbReference>
<organism evidence="9 10">
    <name type="scientific">Allacma fusca</name>
    <dbReference type="NCBI Taxonomy" id="39272"/>
    <lineage>
        <taxon>Eukaryota</taxon>
        <taxon>Metazoa</taxon>
        <taxon>Ecdysozoa</taxon>
        <taxon>Arthropoda</taxon>
        <taxon>Hexapoda</taxon>
        <taxon>Collembola</taxon>
        <taxon>Symphypleona</taxon>
        <taxon>Sminthuridae</taxon>
        <taxon>Allacma</taxon>
    </lineage>
</organism>
<protein>
    <recommendedName>
        <fullName evidence="8">Cadherin domain-containing protein</fullName>
    </recommendedName>
</protein>
<dbReference type="PROSITE" id="PS00232">
    <property type="entry name" value="CADHERIN_1"/>
    <property type="match status" value="4"/>
</dbReference>
<evidence type="ECO:0000259" key="8">
    <source>
        <dbReference type="PROSITE" id="PS50268"/>
    </source>
</evidence>